<evidence type="ECO:0000256" key="4">
    <source>
        <dbReference type="SAM" id="SignalP"/>
    </source>
</evidence>
<dbReference type="Proteomes" id="UP001239445">
    <property type="component" value="Unassembled WGS sequence"/>
</dbReference>
<proteinExistence type="predicted"/>
<dbReference type="GO" id="GO:0008200">
    <property type="term" value="F:ion channel inhibitor activity"/>
    <property type="evidence" value="ECO:0007669"/>
    <property type="project" value="InterPro"/>
</dbReference>
<reference evidence="5" key="1">
    <citation type="submission" date="2023-06" db="EMBL/GenBank/DDBJ databases">
        <title>Genome-scale phylogeny and comparative genomics of the fungal order Sordariales.</title>
        <authorList>
            <consortium name="Lawrence Berkeley National Laboratory"/>
            <person name="Hensen N."/>
            <person name="Bonometti L."/>
            <person name="Westerberg I."/>
            <person name="Brannstrom I.O."/>
            <person name="Guillou S."/>
            <person name="Cros-Aarteil S."/>
            <person name="Calhoun S."/>
            <person name="Haridas S."/>
            <person name="Kuo A."/>
            <person name="Mondo S."/>
            <person name="Pangilinan J."/>
            <person name="Riley R."/>
            <person name="Labutti K."/>
            <person name="Andreopoulos B."/>
            <person name="Lipzen A."/>
            <person name="Chen C."/>
            <person name="Yanf M."/>
            <person name="Daum C."/>
            <person name="Ng V."/>
            <person name="Clum A."/>
            <person name="Steindorff A."/>
            <person name="Ohm R."/>
            <person name="Martin F."/>
            <person name="Silar P."/>
            <person name="Natvig D."/>
            <person name="Lalanne C."/>
            <person name="Gautier V."/>
            <person name="Ament-Velasquez S.L."/>
            <person name="Kruys A."/>
            <person name="Hutchinson M.I."/>
            <person name="Powell A.J."/>
            <person name="Barry K."/>
            <person name="Miller A.N."/>
            <person name="Grigoriev I.V."/>
            <person name="Debuchy R."/>
            <person name="Gladieux P."/>
            <person name="Thoren M.H."/>
            <person name="Johannesson H."/>
        </authorList>
    </citation>
    <scope>NUCLEOTIDE SEQUENCE</scope>
    <source>
        <strain evidence="5">PSN4</strain>
    </source>
</reference>
<dbReference type="InterPro" id="IPR011696">
    <property type="entry name" value="Huwentoxin-1"/>
</dbReference>
<evidence type="ECO:0000313" key="6">
    <source>
        <dbReference type="Proteomes" id="UP001239445"/>
    </source>
</evidence>
<evidence type="ECO:0000256" key="1">
    <source>
        <dbReference type="ARBA" id="ARBA00004613"/>
    </source>
</evidence>
<organism evidence="5 6">
    <name type="scientific">Echria macrotheca</name>
    <dbReference type="NCBI Taxonomy" id="438768"/>
    <lineage>
        <taxon>Eukaryota</taxon>
        <taxon>Fungi</taxon>
        <taxon>Dikarya</taxon>
        <taxon>Ascomycota</taxon>
        <taxon>Pezizomycotina</taxon>
        <taxon>Sordariomycetes</taxon>
        <taxon>Sordariomycetidae</taxon>
        <taxon>Sordariales</taxon>
        <taxon>Schizotheciaceae</taxon>
        <taxon>Echria</taxon>
    </lineage>
</organism>
<keyword evidence="2" id="KW-0964">Secreted</keyword>
<dbReference type="GO" id="GO:0005576">
    <property type="term" value="C:extracellular region"/>
    <property type="evidence" value="ECO:0007669"/>
    <property type="project" value="UniProtKB-SubCell"/>
</dbReference>
<sequence length="73" mass="7619">MNFLIFAVSLFSAVGLVAGRALPNANTWQSTVMAYYNAEACHSLLTSCRTGSECCPGLACKAIDGELLCTPSG</sequence>
<comment type="caution">
    <text evidence="5">The sequence shown here is derived from an EMBL/GenBank/DDBJ whole genome shotgun (WGS) entry which is preliminary data.</text>
</comment>
<keyword evidence="6" id="KW-1185">Reference proteome</keyword>
<name>A0AAJ0BFG5_9PEZI</name>
<evidence type="ECO:0000256" key="3">
    <source>
        <dbReference type="ARBA" id="ARBA00023157"/>
    </source>
</evidence>
<dbReference type="EMBL" id="MU839830">
    <property type="protein sequence ID" value="KAK1757313.1"/>
    <property type="molecule type" value="Genomic_DNA"/>
</dbReference>
<keyword evidence="3" id="KW-1015">Disulfide bond</keyword>
<protein>
    <submittedName>
        <fullName evidence="5">Uncharacterized protein</fullName>
    </submittedName>
</protein>
<feature type="chain" id="PRO_5042618973" evidence="4">
    <location>
        <begin position="20"/>
        <end position="73"/>
    </location>
</feature>
<evidence type="ECO:0000256" key="2">
    <source>
        <dbReference type="ARBA" id="ARBA00022525"/>
    </source>
</evidence>
<accession>A0AAJ0BFG5</accession>
<keyword evidence="4" id="KW-0732">Signal</keyword>
<evidence type="ECO:0000313" key="5">
    <source>
        <dbReference type="EMBL" id="KAK1757313.1"/>
    </source>
</evidence>
<feature type="signal peptide" evidence="4">
    <location>
        <begin position="1"/>
        <end position="19"/>
    </location>
</feature>
<dbReference type="AlphaFoldDB" id="A0AAJ0BFG5"/>
<comment type="subcellular location">
    <subcellularLocation>
        <location evidence="1">Secreted</location>
    </subcellularLocation>
</comment>
<dbReference type="Pfam" id="PF07740">
    <property type="entry name" value="Toxin_12"/>
    <property type="match status" value="1"/>
</dbReference>
<gene>
    <name evidence="5" type="ORF">QBC47DRAFT_375652</name>
</gene>